<sequence length="211" mass="24347">MQNRVSTKPVDKVAGLVYLLQTDSIPIYDAEQSEADAWEVLMDVMEPWFRAELLFFFPEPGNGSKYWRPSWEQVMTSKLIARRFAWYPDKVYRTEDPDADYYEGYSIKSGNVRGLSEVLNKLKPRQGELVFKDATGAHHTLKIVADHAYLIPDGLYTLIGCIGRFSRSDLWVVGQLREDGKFKKLSVFHSVDDEQVKLMELALERVKIFLC</sequence>
<dbReference type="EMBL" id="JAUEPT010000011">
    <property type="protein sequence ID" value="KAK0447551.1"/>
    <property type="molecule type" value="Genomic_DNA"/>
</dbReference>
<name>A0AA39JTJ8_9AGAR</name>
<gene>
    <name evidence="1" type="ORF">EV421DRAFT_147790</name>
</gene>
<reference evidence="1" key="1">
    <citation type="submission" date="2023-06" db="EMBL/GenBank/DDBJ databases">
        <authorList>
            <consortium name="Lawrence Berkeley National Laboratory"/>
            <person name="Ahrendt S."/>
            <person name="Sahu N."/>
            <person name="Indic B."/>
            <person name="Wong-Bajracharya J."/>
            <person name="Merenyi Z."/>
            <person name="Ke H.-M."/>
            <person name="Monk M."/>
            <person name="Kocsube S."/>
            <person name="Drula E."/>
            <person name="Lipzen A."/>
            <person name="Balint B."/>
            <person name="Henrissat B."/>
            <person name="Andreopoulos B."/>
            <person name="Martin F.M."/>
            <person name="Harder C.B."/>
            <person name="Rigling D."/>
            <person name="Ford K.L."/>
            <person name="Foster G.D."/>
            <person name="Pangilinan J."/>
            <person name="Papanicolaou A."/>
            <person name="Barry K."/>
            <person name="LaButti K."/>
            <person name="Viragh M."/>
            <person name="Koriabine M."/>
            <person name="Yan M."/>
            <person name="Riley R."/>
            <person name="Champramary S."/>
            <person name="Plett K.L."/>
            <person name="Tsai I.J."/>
            <person name="Slot J."/>
            <person name="Sipos G."/>
            <person name="Plett J."/>
            <person name="Nagy L.G."/>
            <person name="Grigoriev I.V."/>
        </authorList>
    </citation>
    <scope>NUCLEOTIDE SEQUENCE</scope>
    <source>
        <strain evidence="1">FPL87.14</strain>
    </source>
</reference>
<protein>
    <submittedName>
        <fullName evidence="1">Uncharacterized protein</fullName>
    </submittedName>
</protein>
<accession>A0AA39JTJ8</accession>
<organism evidence="1 2">
    <name type="scientific">Armillaria borealis</name>
    <dbReference type="NCBI Taxonomy" id="47425"/>
    <lineage>
        <taxon>Eukaryota</taxon>
        <taxon>Fungi</taxon>
        <taxon>Dikarya</taxon>
        <taxon>Basidiomycota</taxon>
        <taxon>Agaricomycotina</taxon>
        <taxon>Agaricomycetes</taxon>
        <taxon>Agaricomycetidae</taxon>
        <taxon>Agaricales</taxon>
        <taxon>Marasmiineae</taxon>
        <taxon>Physalacriaceae</taxon>
        <taxon>Armillaria</taxon>
    </lineage>
</organism>
<proteinExistence type="predicted"/>
<dbReference type="Proteomes" id="UP001175226">
    <property type="component" value="Unassembled WGS sequence"/>
</dbReference>
<keyword evidence="2" id="KW-1185">Reference proteome</keyword>
<comment type="caution">
    <text evidence="1">The sequence shown here is derived from an EMBL/GenBank/DDBJ whole genome shotgun (WGS) entry which is preliminary data.</text>
</comment>
<evidence type="ECO:0000313" key="2">
    <source>
        <dbReference type="Proteomes" id="UP001175226"/>
    </source>
</evidence>
<evidence type="ECO:0000313" key="1">
    <source>
        <dbReference type="EMBL" id="KAK0447551.1"/>
    </source>
</evidence>
<dbReference type="AlphaFoldDB" id="A0AA39JTJ8"/>